<evidence type="ECO:0000313" key="5">
    <source>
        <dbReference type="EMBL" id="GAP08339.1"/>
    </source>
</evidence>
<evidence type="ECO:0000313" key="7">
    <source>
        <dbReference type="Proteomes" id="UP000253922"/>
    </source>
</evidence>
<dbReference type="Gene3D" id="6.10.250.2090">
    <property type="match status" value="1"/>
</dbReference>
<proteinExistence type="inferred from homology"/>
<evidence type="ECO:0000313" key="6">
    <source>
        <dbReference type="EMBL" id="HCE16849.1"/>
    </source>
</evidence>
<dbReference type="PANTHER" id="PTHR10264:SF19">
    <property type="entry name" value="AT06885P-RELATED"/>
    <property type="match status" value="1"/>
</dbReference>
<evidence type="ECO:0000256" key="3">
    <source>
        <dbReference type="SAM" id="Phobius"/>
    </source>
</evidence>
<protein>
    <submittedName>
        <fullName evidence="5">SPFH domain, Band 7 family protein</fullName>
    </submittedName>
    <submittedName>
        <fullName evidence="6">Slipin family protein</fullName>
    </submittedName>
</protein>
<dbReference type="InterPro" id="IPR001972">
    <property type="entry name" value="Stomatin_HflK_fam"/>
</dbReference>
<dbReference type="Gene3D" id="3.30.479.30">
    <property type="entry name" value="Band 7 domain"/>
    <property type="match status" value="1"/>
</dbReference>
<dbReference type="Proteomes" id="UP000264141">
    <property type="component" value="Unassembled WGS sequence"/>
</dbReference>
<dbReference type="EMBL" id="DPBP01000014">
    <property type="protein sequence ID" value="HCE16849.1"/>
    <property type="molecule type" value="Genomic_DNA"/>
</dbReference>
<keyword evidence="3" id="KW-0472">Membrane</keyword>
<dbReference type="GO" id="GO:0005886">
    <property type="term" value="C:plasma membrane"/>
    <property type="evidence" value="ECO:0007669"/>
    <property type="project" value="InterPro"/>
</dbReference>
<dbReference type="AlphaFoldDB" id="A0A3D1JE41"/>
<dbReference type="Proteomes" id="UP000253922">
    <property type="component" value="Unassembled WGS sequence"/>
</dbReference>
<dbReference type="Pfam" id="PF01145">
    <property type="entry name" value="Band_7"/>
    <property type="match status" value="1"/>
</dbReference>
<comment type="similarity">
    <text evidence="1">Belongs to the band 7/mec-2 family.</text>
</comment>
<feature type="region of interest" description="Disordered" evidence="2">
    <location>
        <begin position="1"/>
        <end position="31"/>
    </location>
</feature>
<evidence type="ECO:0000313" key="8">
    <source>
        <dbReference type="Proteomes" id="UP000264141"/>
    </source>
</evidence>
<feature type="transmembrane region" description="Helical" evidence="3">
    <location>
        <begin position="72"/>
        <end position="91"/>
    </location>
</feature>
<gene>
    <name evidence="5" type="ORF">ATHL_03241</name>
    <name evidence="6" type="ORF">DEQ80_03225</name>
</gene>
<dbReference type="InterPro" id="IPR001107">
    <property type="entry name" value="Band_7"/>
</dbReference>
<dbReference type="SUPFAM" id="SSF117892">
    <property type="entry name" value="Band 7/SPFH domain"/>
    <property type="match status" value="1"/>
</dbReference>
<reference evidence="7" key="2">
    <citation type="submission" date="2015-07" db="EMBL/GenBank/DDBJ databases">
        <title>Draft Genome Sequences of Anaerolinea thermolimosa IMO-1, Bellilinea caldifistulae GOMI-1, Leptolinea tardivitalis YMTK-2, Levilinea saccharolytica KIBI-1,Longilinea arvoryzae KOME-1, Previously Described as Members of the Anaerolineaceae (Chloroflexi).</title>
        <authorList>
            <person name="Sekiguchi Y."/>
            <person name="Ohashi A."/>
            <person name="Matsuura N."/>
            <person name="Tourlousse M.D."/>
        </authorList>
    </citation>
    <scope>NUCLEOTIDE SEQUENCE [LARGE SCALE GENOMIC DNA]</scope>
    <source>
        <strain evidence="7">IMO-1</strain>
    </source>
</reference>
<dbReference type="GO" id="GO:0098552">
    <property type="term" value="C:side of membrane"/>
    <property type="evidence" value="ECO:0007669"/>
    <property type="project" value="UniProtKB-ARBA"/>
</dbReference>
<name>A0A3D1JE41_9CHLR</name>
<keyword evidence="3" id="KW-0812">Transmembrane</keyword>
<dbReference type="PRINTS" id="PR00721">
    <property type="entry name" value="STOMATIN"/>
</dbReference>
<keyword evidence="7" id="KW-1185">Reference proteome</keyword>
<feature type="domain" description="Band 7" evidence="4">
    <location>
        <begin position="86"/>
        <end position="244"/>
    </location>
</feature>
<dbReference type="InterPro" id="IPR043202">
    <property type="entry name" value="Band-7_stomatin-like"/>
</dbReference>
<dbReference type="FunFam" id="3.30.479.30:FF:000004">
    <property type="entry name" value="Putative membrane protease family, stomatin"/>
    <property type="match status" value="1"/>
</dbReference>
<feature type="compositionally biased region" description="Polar residues" evidence="2">
    <location>
        <begin position="15"/>
        <end position="28"/>
    </location>
</feature>
<dbReference type="STRING" id="229919.GCA_001050195_03180"/>
<dbReference type="CDD" id="cd13775">
    <property type="entry name" value="SPFH_eoslipins_u3"/>
    <property type="match status" value="1"/>
</dbReference>
<accession>A0A3D1JE41</accession>
<evidence type="ECO:0000259" key="4">
    <source>
        <dbReference type="SMART" id="SM00244"/>
    </source>
</evidence>
<dbReference type="InterPro" id="IPR036013">
    <property type="entry name" value="Band_7/SPFH_dom_sf"/>
</dbReference>
<reference evidence="5" key="1">
    <citation type="journal article" date="2015" name="Genome Announc.">
        <title>Draft Genome Sequences of Anaerolinea thermolimosa IMO-1, Bellilinea caldifistulae GOMI-1, Leptolinea tardivitalis YMTK-2, Levilinea saccharolytica KIBI-1, Longilinea arvoryzae KOME-1, Previously Described as Members of the Class Anaerolineae (Chloroflexi).</title>
        <authorList>
            <person name="Matsuura N."/>
            <person name="Tourlousse M.D."/>
            <person name="Ohashi A."/>
            <person name="Hugenholtz P."/>
            <person name="Sekiguchi Y."/>
        </authorList>
    </citation>
    <scope>NUCLEOTIDE SEQUENCE</scope>
    <source>
        <strain evidence="5">IMO-1</strain>
    </source>
</reference>
<keyword evidence="3" id="KW-1133">Transmembrane helix</keyword>
<sequence>MSRMVEQSEGDMAKTMTTPSGEGQSSRLTAKKSVDEHMNPAALALFIILLIAGVLVAILMDTAGVPDGWTGLTFALFLLLGTYILFAFKVARQWEKAVVLRLGRFHSLRGPGAFWIIPVVDSISNWIDQRVLVTPFSAEKTLTRDTVPVNVDAVLFWVVWDAEKAALEVEDYRTAIAWAAQTALREVIGQMPLADILIGRARMDAELQKIIDERTTPWGITVQSVEIRDVIIPQGLEEAMSRQAQAERERQARVILGESEKQIAESFAEASRAYQNNPTALHLRAMNMLFEGLKEKGALVIVPSSAVDTMNLGGLSGMVSLAQQNLSPEPGE</sequence>
<reference evidence="6 8" key="3">
    <citation type="journal article" date="2018" name="Nat. Biotechnol.">
        <title>A standardized bacterial taxonomy based on genome phylogeny substantially revises the tree of life.</title>
        <authorList>
            <person name="Parks D.H."/>
            <person name="Chuvochina M."/>
            <person name="Waite D.W."/>
            <person name="Rinke C."/>
            <person name="Skarshewski A."/>
            <person name="Chaumeil P.A."/>
            <person name="Hugenholtz P."/>
        </authorList>
    </citation>
    <scope>NUCLEOTIDE SEQUENCE [LARGE SCALE GENOMIC DNA]</scope>
    <source>
        <strain evidence="6">UBA8781</strain>
    </source>
</reference>
<organism evidence="6 8">
    <name type="scientific">Anaerolinea thermolimosa</name>
    <dbReference type="NCBI Taxonomy" id="229919"/>
    <lineage>
        <taxon>Bacteria</taxon>
        <taxon>Bacillati</taxon>
        <taxon>Chloroflexota</taxon>
        <taxon>Anaerolineae</taxon>
        <taxon>Anaerolineales</taxon>
        <taxon>Anaerolineaceae</taxon>
        <taxon>Anaerolinea</taxon>
    </lineage>
</organism>
<dbReference type="SMART" id="SM00244">
    <property type="entry name" value="PHB"/>
    <property type="match status" value="1"/>
</dbReference>
<feature type="transmembrane region" description="Helical" evidence="3">
    <location>
        <begin position="41"/>
        <end position="60"/>
    </location>
</feature>
<dbReference type="PANTHER" id="PTHR10264">
    <property type="entry name" value="BAND 7 PROTEIN-RELATED"/>
    <property type="match status" value="1"/>
</dbReference>
<dbReference type="OrthoDB" id="9809197at2"/>
<evidence type="ECO:0000256" key="2">
    <source>
        <dbReference type="SAM" id="MobiDB-lite"/>
    </source>
</evidence>
<evidence type="ECO:0000256" key="1">
    <source>
        <dbReference type="ARBA" id="ARBA00008164"/>
    </source>
</evidence>
<dbReference type="EMBL" id="DF967966">
    <property type="protein sequence ID" value="GAP08339.1"/>
    <property type="molecule type" value="Genomic_DNA"/>
</dbReference>